<dbReference type="AlphaFoldDB" id="A0A1J7J513"/>
<dbReference type="Proteomes" id="UP000182658">
    <property type="component" value="Unassembled WGS sequence"/>
</dbReference>
<keyword evidence="3" id="KW-1185">Reference proteome</keyword>
<accession>A0A1J7J513</accession>
<evidence type="ECO:0000313" key="2">
    <source>
        <dbReference type="EMBL" id="OIW28385.1"/>
    </source>
</evidence>
<proteinExistence type="predicted"/>
<evidence type="ECO:0000313" key="3">
    <source>
        <dbReference type="Proteomes" id="UP000182658"/>
    </source>
</evidence>
<dbReference type="OrthoDB" id="10565845at2759"/>
<name>A0A1J7J513_9PEZI</name>
<feature type="compositionally biased region" description="Polar residues" evidence="1">
    <location>
        <begin position="16"/>
        <end position="26"/>
    </location>
</feature>
<dbReference type="InParanoid" id="A0A1J7J513"/>
<feature type="region of interest" description="Disordered" evidence="1">
    <location>
        <begin position="1"/>
        <end position="26"/>
    </location>
</feature>
<dbReference type="EMBL" id="KV875098">
    <property type="protein sequence ID" value="OIW28385.1"/>
    <property type="molecule type" value="Genomic_DNA"/>
</dbReference>
<reference evidence="2 3" key="1">
    <citation type="submission" date="2016-10" db="EMBL/GenBank/DDBJ databases">
        <title>Draft genome sequence of Coniochaeta ligniaria NRRL30616, a lignocellulolytic fungus for bioabatement of inhibitors in plant biomass hydrolysates.</title>
        <authorList>
            <consortium name="DOE Joint Genome Institute"/>
            <person name="Jimenez D.J."/>
            <person name="Hector R.E."/>
            <person name="Riley R."/>
            <person name="Sun H."/>
            <person name="Grigoriev I.V."/>
            <person name="Van Elsas J.D."/>
            <person name="Nichols N.N."/>
        </authorList>
    </citation>
    <scope>NUCLEOTIDE SEQUENCE [LARGE SCALE GENOMIC DNA]</scope>
    <source>
        <strain evidence="2 3">NRRL 30616</strain>
    </source>
</reference>
<protein>
    <submittedName>
        <fullName evidence="2">Uncharacterized protein</fullName>
    </submittedName>
</protein>
<organism evidence="2 3">
    <name type="scientific">Coniochaeta ligniaria NRRL 30616</name>
    <dbReference type="NCBI Taxonomy" id="1408157"/>
    <lineage>
        <taxon>Eukaryota</taxon>
        <taxon>Fungi</taxon>
        <taxon>Dikarya</taxon>
        <taxon>Ascomycota</taxon>
        <taxon>Pezizomycotina</taxon>
        <taxon>Sordariomycetes</taxon>
        <taxon>Sordariomycetidae</taxon>
        <taxon>Coniochaetales</taxon>
        <taxon>Coniochaetaceae</taxon>
        <taxon>Coniochaeta</taxon>
    </lineage>
</organism>
<gene>
    <name evidence="2" type="ORF">CONLIGDRAFT_681345</name>
</gene>
<sequence length="166" mass="18393">MPPANLRSLDGMSAPEQAQSSTTSNVGAEIEHDAEIQLLCNITLEARNIQAFVRQSVQQTLTQWDSALKNYITTTRESLDLAKIQNFDTVAAQLLLTDLTAMLWNLRLFILGATDVFVSGKDNEVVNFVQAMQTLGTLAGFETEFDVLAEQMCKMDINLEDDMGDE</sequence>
<evidence type="ECO:0000256" key="1">
    <source>
        <dbReference type="SAM" id="MobiDB-lite"/>
    </source>
</evidence>